<comment type="similarity">
    <text evidence="4">Belongs to the RLP family.</text>
</comment>
<evidence type="ECO:0000256" key="12">
    <source>
        <dbReference type="ARBA" id="ARBA00022729"/>
    </source>
</evidence>
<dbReference type="SUPFAM" id="SSF52058">
    <property type="entry name" value="L domain-like"/>
    <property type="match status" value="1"/>
</dbReference>
<evidence type="ECO:0000256" key="24">
    <source>
        <dbReference type="SAM" id="SignalP"/>
    </source>
</evidence>
<dbReference type="Pfam" id="PF00069">
    <property type="entry name" value="Pkinase"/>
    <property type="match status" value="1"/>
</dbReference>
<dbReference type="InterPro" id="IPR001611">
    <property type="entry name" value="Leu-rich_rpt"/>
</dbReference>
<evidence type="ECO:0000256" key="7">
    <source>
        <dbReference type="ARBA" id="ARBA00022527"/>
    </source>
</evidence>
<evidence type="ECO:0000256" key="23">
    <source>
        <dbReference type="PROSITE-ProRule" id="PRU10141"/>
    </source>
</evidence>
<evidence type="ECO:0000313" key="27">
    <source>
        <dbReference type="Proteomes" id="UP000323506"/>
    </source>
</evidence>
<dbReference type="Gene3D" id="3.30.200.20">
    <property type="entry name" value="Phosphorylase Kinase, domain 1"/>
    <property type="match status" value="1"/>
</dbReference>
<comment type="catalytic activity">
    <reaction evidence="22">
        <text>L-seryl-[protein] + ATP = O-phospho-L-seryl-[protein] + ADP + H(+)</text>
        <dbReference type="Rhea" id="RHEA:17989"/>
        <dbReference type="Rhea" id="RHEA-COMP:9863"/>
        <dbReference type="Rhea" id="RHEA-COMP:11604"/>
        <dbReference type="ChEBI" id="CHEBI:15378"/>
        <dbReference type="ChEBI" id="CHEBI:29999"/>
        <dbReference type="ChEBI" id="CHEBI:30616"/>
        <dbReference type="ChEBI" id="CHEBI:83421"/>
        <dbReference type="ChEBI" id="CHEBI:456216"/>
        <dbReference type="EC" id="2.7.11.1"/>
    </reaction>
</comment>
<evidence type="ECO:0000256" key="2">
    <source>
        <dbReference type="ARBA" id="ARBA00004479"/>
    </source>
</evidence>
<evidence type="ECO:0000259" key="25">
    <source>
        <dbReference type="PROSITE" id="PS50011"/>
    </source>
</evidence>
<evidence type="ECO:0000256" key="21">
    <source>
        <dbReference type="ARBA" id="ARBA00047899"/>
    </source>
</evidence>
<keyword evidence="6" id="KW-1003">Cell membrane</keyword>
<keyword evidence="14 23" id="KW-0547">Nucleotide-binding</keyword>
<dbReference type="GO" id="GO:0005886">
    <property type="term" value="C:plasma membrane"/>
    <property type="evidence" value="ECO:0007669"/>
    <property type="project" value="UniProtKB-SubCell"/>
</dbReference>
<evidence type="ECO:0000256" key="4">
    <source>
        <dbReference type="ARBA" id="ARBA00009592"/>
    </source>
</evidence>
<keyword evidence="11" id="KW-0812">Transmembrane</keyword>
<feature type="domain" description="Protein kinase" evidence="25">
    <location>
        <begin position="261"/>
        <end position="542"/>
    </location>
</feature>
<keyword evidence="18" id="KW-0472">Membrane</keyword>
<keyword evidence="7" id="KW-0723">Serine/threonine-protein kinase</keyword>
<evidence type="ECO:0000256" key="1">
    <source>
        <dbReference type="ARBA" id="ARBA00004162"/>
    </source>
</evidence>
<dbReference type="Gene3D" id="3.80.10.10">
    <property type="entry name" value="Ribonuclease Inhibitor"/>
    <property type="match status" value="1"/>
</dbReference>
<evidence type="ECO:0000256" key="10">
    <source>
        <dbReference type="ARBA" id="ARBA00022679"/>
    </source>
</evidence>
<dbReference type="PANTHER" id="PTHR45974">
    <property type="entry name" value="RECEPTOR-LIKE PROTEIN 55"/>
    <property type="match status" value="1"/>
</dbReference>
<dbReference type="InterPro" id="IPR008271">
    <property type="entry name" value="Ser/Thr_kinase_AS"/>
</dbReference>
<reference evidence="26 27" key="1">
    <citation type="submission" date="2019-06" db="EMBL/GenBank/DDBJ databases">
        <title>WGS assembly of Gossypium darwinii.</title>
        <authorList>
            <person name="Chen Z.J."/>
            <person name="Sreedasyam A."/>
            <person name="Ando A."/>
            <person name="Song Q."/>
            <person name="De L."/>
            <person name="Hulse-Kemp A."/>
            <person name="Ding M."/>
            <person name="Ye W."/>
            <person name="Kirkbride R."/>
            <person name="Jenkins J."/>
            <person name="Plott C."/>
            <person name="Lovell J."/>
            <person name="Lin Y.-M."/>
            <person name="Vaughn R."/>
            <person name="Liu B."/>
            <person name="Li W."/>
            <person name="Simpson S."/>
            <person name="Scheffler B."/>
            <person name="Saski C."/>
            <person name="Grover C."/>
            <person name="Hu G."/>
            <person name="Conover J."/>
            <person name="Carlson J."/>
            <person name="Shu S."/>
            <person name="Boston L."/>
            <person name="Williams M."/>
            <person name="Peterson D."/>
            <person name="Mcgee K."/>
            <person name="Jones D."/>
            <person name="Wendel J."/>
            <person name="Stelly D."/>
            <person name="Grimwood J."/>
            <person name="Schmutz J."/>
        </authorList>
    </citation>
    <scope>NUCLEOTIDE SEQUENCE [LARGE SCALE GENOMIC DNA]</scope>
    <source>
        <strain evidence="26">1808015.09</strain>
    </source>
</reference>
<evidence type="ECO:0000256" key="11">
    <source>
        <dbReference type="ARBA" id="ARBA00022692"/>
    </source>
</evidence>
<dbReference type="PROSITE" id="PS00108">
    <property type="entry name" value="PROTEIN_KINASE_ST"/>
    <property type="match status" value="1"/>
</dbReference>
<evidence type="ECO:0000256" key="17">
    <source>
        <dbReference type="ARBA" id="ARBA00022989"/>
    </source>
</evidence>
<gene>
    <name evidence="26" type="ORF">ES288_A01G054200v1</name>
</gene>
<evidence type="ECO:0000256" key="5">
    <source>
        <dbReference type="ARBA" id="ARBA00012513"/>
    </source>
</evidence>
<evidence type="ECO:0000256" key="18">
    <source>
        <dbReference type="ARBA" id="ARBA00023136"/>
    </source>
</evidence>
<dbReference type="PROSITE" id="PS00107">
    <property type="entry name" value="PROTEIN_KINASE_ATP"/>
    <property type="match status" value="1"/>
</dbReference>
<dbReference type="Pfam" id="PF00560">
    <property type="entry name" value="LRR_1"/>
    <property type="match status" value="1"/>
</dbReference>
<organism evidence="26 27">
    <name type="scientific">Gossypium darwinii</name>
    <name type="common">Darwin's cotton</name>
    <name type="synonym">Gossypium barbadense var. darwinii</name>
    <dbReference type="NCBI Taxonomy" id="34276"/>
    <lineage>
        <taxon>Eukaryota</taxon>
        <taxon>Viridiplantae</taxon>
        <taxon>Streptophyta</taxon>
        <taxon>Embryophyta</taxon>
        <taxon>Tracheophyta</taxon>
        <taxon>Spermatophyta</taxon>
        <taxon>Magnoliopsida</taxon>
        <taxon>eudicotyledons</taxon>
        <taxon>Gunneridae</taxon>
        <taxon>Pentapetalae</taxon>
        <taxon>rosids</taxon>
        <taxon>malvids</taxon>
        <taxon>Malvales</taxon>
        <taxon>Malvaceae</taxon>
        <taxon>Malvoideae</taxon>
        <taxon>Gossypium</taxon>
    </lineage>
</organism>
<proteinExistence type="inferred from homology"/>
<keyword evidence="8" id="KW-0597">Phosphoprotein</keyword>
<evidence type="ECO:0000313" key="26">
    <source>
        <dbReference type="EMBL" id="TYH29943.1"/>
    </source>
</evidence>
<keyword evidence="12 24" id="KW-0732">Signal</keyword>
<keyword evidence="15" id="KW-0418">Kinase</keyword>
<keyword evidence="13" id="KW-0677">Repeat</keyword>
<dbReference type="EMBL" id="CM017688">
    <property type="protein sequence ID" value="TYH29943.1"/>
    <property type="molecule type" value="Genomic_DNA"/>
</dbReference>
<dbReference type="InterPro" id="IPR011009">
    <property type="entry name" value="Kinase-like_dom_sf"/>
</dbReference>
<dbReference type="InterPro" id="IPR000719">
    <property type="entry name" value="Prot_kinase_dom"/>
</dbReference>
<evidence type="ECO:0000256" key="15">
    <source>
        <dbReference type="ARBA" id="ARBA00022777"/>
    </source>
</evidence>
<keyword evidence="9" id="KW-0433">Leucine-rich repeat</keyword>
<evidence type="ECO:0000256" key="6">
    <source>
        <dbReference type="ARBA" id="ARBA00022475"/>
    </source>
</evidence>
<dbReference type="Proteomes" id="UP000323506">
    <property type="component" value="Chromosome A01"/>
</dbReference>
<keyword evidence="16 23" id="KW-0067">ATP-binding</keyword>
<dbReference type="EC" id="2.7.11.1" evidence="5"/>
<dbReference type="AlphaFoldDB" id="A0A5D2HIB4"/>
<dbReference type="Pfam" id="PF08263">
    <property type="entry name" value="LRRNT_2"/>
    <property type="match status" value="1"/>
</dbReference>
<dbReference type="SUPFAM" id="SSF56112">
    <property type="entry name" value="Protein kinase-like (PK-like)"/>
    <property type="match status" value="1"/>
</dbReference>
<dbReference type="GO" id="GO:0005524">
    <property type="term" value="F:ATP binding"/>
    <property type="evidence" value="ECO:0007669"/>
    <property type="project" value="UniProtKB-UniRule"/>
</dbReference>
<dbReference type="Gene3D" id="1.10.510.10">
    <property type="entry name" value="Transferase(Phosphotransferase) domain 1"/>
    <property type="match status" value="1"/>
</dbReference>
<evidence type="ECO:0000256" key="13">
    <source>
        <dbReference type="ARBA" id="ARBA00022737"/>
    </source>
</evidence>
<dbReference type="FunFam" id="3.80.10.10:FF:000275">
    <property type="entry name" value="Leucine-rich repeat receptor-like protein kinase"/>
    <property type="match status" value="1"/>
</dbReference>
<keyword evidence="20" id="KW-0325">Glycoprotein</keyword>
<evidence type="ECO:0000256" key="9">
    <source>
        <dbReference type="ARBA" id="ARBA00022614"/>
    </source>
</evidence>
<name>A0A5D2HIB4_GOSDA</name>
<evidence type="ECO:0000256" key="22">
    <source>
        <dbReference type="ARBA" id="ARBA00048679"/>
    </source>
</evidence>
<dbReference type="PROSITE" id="PS50011">
    <property type="entry name" value="PROTEIN_KINASE_DOM"/>
    <property type="match status" value="1"/>
</dbReference>
<feature type="signal peptide" evidence="24">
    <location>
        <begin position="1"/>
        <end position="22"/>
    </location>
</feature>
<keyword evidence="10" id="KW-0808">Transferase</keyword>
<keyword evidence="17" id="KW-1133">Transmembrane helix</keyword>
<comment type="similarity">
    <text evidence="3">Belongs to the protein kinase superfamily. Ser/Thr protein kinase family.</text>
</comment>
<dbReference type="InterPro" id="IPR013210">
    <property type="entry name" value="LRR_N_plant-typ"/>
</dbReference>
<feature type="chain" id="PRO_5022862499" description="non-specific serine/threonine protein kinase" evidence="24">
    <location>
        <begin position="23"/>
        <end position="549"/>
    </location>
</feature>
<keyword evidence="27" id="KW-1185">Reference proteome</keyword>
<dbReference type="FunFam" id="1.10.510.10:FF:000358">
    <property type="entry name" value="Putative leucine-rich repeat receptor-like serine/threonine-protein kinase"/>
    <property type="match status" value="1"/>
</dbReference>
<dbReference type="InterPro" id="IPR032675">
    <property type="entry name" value="LRR_dom_sf"/>
</dbReference>
<evidence type="ECO:0000256" key="19">
    <source>
        <dbReference type="ARBA" id="ARBA00023170"/>
    </source>
</evidence>
<dbReference type="InterPro" id="IPR017441">
    <property type="entry name" value="Protein_kinase_ATP_BS"/>
</dbReference>
<feature type="binding site" evidence="23">
    <location>
        <position position="300"/>
    </location>
    <ligand>
        <name>ATP</name>
        <dbReference type="ChEBI" id="CHEBI:30616"/>
    </ligand>
</feature>
<sequence>MGNTFLNLALLIIFHFSMPTFSMKLTTILTDQSALLALKDHVIHDPENVLTTNWSASAPVCNWFGVSCGSKHRRVTALNLTGLGLVGTLPPHLGNLSFLSLLRITNNSFYGRLPVQLSNLHRLKYLSFGSNYFSGEIPSWLGSLTELGGMSLYHNNFKGVIPFSLGYLSKLQILVLSENRISDLKEKFLKEDHLETTQSNHLRGMKPCVVQLDFMFQTAKLDLLEIPRRRKDKLPTQEDMIPLGTWRRFSYHELRQATDGFKDSRLLGNGSYGSVFQGILRDGTIIAVKVFKLELERAFKSFDVECDVLRNTRHRNLVKVISSCSNDLNFKALVLEFMPNGSLDKWLYSNTQYLDILQRLNIMIDVASALEYLHHGNATPVVHCDLKPNNVLLDEYMVAHLSDFGIAKLLSEEVSMIQTMTMATFGYMAPEYGVEGIVSTKGDVYSFGILLMEIITRKKPTDEMFAGERTLKSWVIESISASLNQVVDPKLLSTIGREDLKVENYALSILQVGLECCVELPNERLQMKEIVMKLKKIKEKLLRDMERVR</sequence>
<evidence type="ECO:0000256" key="16">
    <source>
        <dbReference type="ARBA" id="ARBA00022840"/>
    </source>
</evidence>
<dbReference type="PANTHER" id="PTHR45974:SF29">
    <property type="entry name" value="PROTEIN KINASE DOMAIN-CONTAINING PROTEIN"/>
    <property type="match status" value="1"/>
</dbReference>
<dbReference type="GO" id="GO:0004674">
    <property type="term" value="F:protein serine/threonine kinase activity"/>
    <property type="evidence" value="ECO:0007669"/>
    <property type="project" value="UniProtKB-KW"/>
</dbReference>
<evidence type="ECO:0000256" key="14">
    <source>
        <dbReference type="ARBA" id="ARBA00022741"/>
    </source>
</evidence>
<dbReference type="SMART" id="SM00220">
    <property type="entry name" value="S_TKc"/>
    <property type="match status" value="1"/>
</dbReference>
<evidence type="ECO:0000256" key="8">
    <source>
        <dbReference type="ARBA" id="ARBA00022553"/>
    </source>
</evidence>
<dbReference type="FunFam" id="3.30.200.20:FF:000661">
    <property type="entry name" value="Serine-threonine protein kinase plant-type"/>
    <property type="match status" value="1"/>
</dbReference>
<evidence type="ECO:0000256" key="20">
    <source>
        <dbReference type="ARBA" id="ARBA00023180"/>
    </source>
</evidence>
<accession>A0A5D2HIB4</accession>
<protein>
    <recommendedName>
        <fullName evidence="5">non-specific serine/threonine protein kinase</fullName>
        <ecNumber evidence="5">2.7.11.1</ecNumber>
    </recommendedName>
</protein>
<keyword evidence="19" id="KW-0675">Receptor</keyword>
<comment type="subcellular location">
    <subcellularLocation>
        <location evidence="1">Cell membrane</location>
        <topology evidence="1">Single-pass membrane protein</topology>
    </subcellularLocation>
    <subcellularLocation>
        <location evidence="2">Membrane</location>
        <topology evidence="2">Single-pass type I membrane protein</topology>
    </subcellularLocation>
</comment>
<comment type="catalytic activity">
    <reaction evidence="21">
        <text>L-threonyl-[protein] + ATP = O-phospho-L-threonyl-[protein] + ADP + H(+)</text>
        <dbReference type="Rhea" id="RHEA:46608"/>
        <dbReference type="Rhea" id="RHEA-COMP:11060"/>
        <dbReference type="Rhea" id="RHEA-COMP:11605"/>
        <dbReference type="ChEBI" id="CHEBI:15378"/>
        <dbReference type="ChEBI" id="CHEBI:30013"/>
        <dbReference type="ChEBI" id="CHEBI:30616"/>
        <dbReference type="ChEBI" id="CHEBI:61977"/>
        <dbReference type="ChEBI" id="CHEBI:456216"/>
        <dbReference type="EC" id="2.7.11.1"/>
    </reaction>
</comment>
<evidence type="ECO:0000256" key="3">
    <source>
        <dbReference type="ARBA" id="ARBA00008684"/>
    </source>
</evidence>